<reference evidence="2" key="2">
    <citation type="submission" date="2024-10" db="UniProtKB">
        <authorList>
            <consortium name="EnsemblProtists"/>
        </authorList>
    </citation>
    <scope>IDENTIFICATION</scope>
</reference>
<dbReference type="Gene3D" id="3.90.550.20">
    <property type="match status" value="1"/>
</dbReference>
<dbReference type="EnsemblProtists" id="EOD35275">
    <property type="protein sequence ID" value="EOD35275"/>
    <property type="gene ID" value="EMIHUDRAFT_227592"/>
</dbReference>
<dbReference type="GO" id="GO:0006487">
    <property type="term" value="P:protein N-linked glycosylation"/>
    <property type="evidence" value="ECO:0007669"/>
    <property type="project" value="TreeGrafter"/>
</dbReference>
<evidence type="ECO:0000313" key="2">
    <source>
        <dbReference type="EnsemblProtists" id="EOD35275"/>
    </source>
</evidence>
<keyword evidence="1" id="KW-0732">Signal</keyword>
<dbReference type="GO" id="GO:0000136">
    <property type="term" value="C:mannan polymerase complex"/>
    <property type="evidence" value="ECO:0007669"/>
    <property type="project" value="TreeGrafter"/>
</dbReference>
<dbReference type="GeneID" id="17280545"/>
<dbReference type="Proteomes" id="UP000013827">
    <property type="component" value="Unassembled WGS sequence"/>
</dbReference>
<reference evidence="3" key="1">
    <citation type="journal article" date="2013" name="Nature">
        <title>Pan genome of the phytoplankton Emiliania underpins its global distribution.</title>
        <authorList>
            <person name="Read B.A."/>
            <person name="Kegel J."/>
            <person name="Klute M.J."/>
            <person name="Kuo A."/>
            <person name="Lefebvre S.C."/>
            <person name="Maumus F."/>
            <person name="Mayer C."/>
            <person name="Miller J."/>
            <person name="Monier A."/>
            <person name="Salamov A."/>
            <person name="Young J."/>
            <person name="Aguilar M."/>
            <person name="Claverie J.M."/>
            <person name="Frickenhaus S."/>
            <person name="Gonzalez K."/>
            <person name="Herman E.K."/>
            <person name="Lin Y.C."/>
            <person name="Napier J."/>
            <person name="Ogata H."/>
            <person name="Sarno A.F."/>
            <person name="Shmutz J."/>
            <person name="Schroeder D."/>
            <person name="de Vargas C."/>
            <person name="Verret F."/>
            <person name="von Dassow P."/>
            <person name="Valentin K."/>
            <person name="Van de Peer Y."/>
            <person name="Wheeler G."/>
            <person name="Dacks J.B."/>
            <person name="Delwiche C.F."/>
            <person name="Dyhrman S.T."/>
            <person name="Glockner G."/>
            <person name="John U."/>
            <person name="Richards T."/>
            <person name="Worden A.Z."/>
            <person name="Zhang X."/>
            <person name="Grigoriev I.V."/>
            <person name="Allen A.E."/>
            <person name="Bidle K."/>
            <person name="Borodovsky M."/>
            <person name="Bowler C."/>
            <person name="Brownlee C."/>
            <person name="Cock J.M."/>
            <person name="Elias M."/>
            <person name="Gladyshev V.N."/>
            <person name="Groth M."/>
            <person name="Guda C."/>
            <person name="Hadaegh A."/>
            <person name="Iglesias-Rodriguez M.D."/>
            <person name="Jenkins J."/>
            <person name="Jones B.M."/>
            <person name="Lawson T."/>
            <person name="Leese F."/>
            <person name="Lindquist E."/>
            <person name="Lobanov A."/>
            <person name="Lomsadze A."/>
            <person name="Malik S.B."/>
            <person name="Marsh M.E."/>
            <person name="Mackinder L."/>
            <person name="Mock T."/>
            <person name="Mueller-Roeber B."/>
            <person name="Pagarete A."/>
            <person name="Parker M."/>
            <person name="Probert I."/>
            <person name="Quesneville H."/>
            <person name="Raines C."/>
            <person name="Rensing S.A."/>
            <person name="Riano-Pachon D.M."/>
            <person name="Richier S."/>
            <person name="Rokitta S."/>
            <person name="Shiraiwa Y."/>
            <person name="Soanes D.M."/>
            <person name="van der Giezen M."/>
            <person name="Wahlund T.M."/>
            <person name="Williams B."/>
            <person name="Wilson W."/>
            <person name="Wolfe G."/>
            <person name="Wurch L.L."/>
        </authorList>
    </citation>
    <scope>NUCLEOTIDE SEQUENCE</scope>
</reference>
<dbReference type="InterPro" id="IPR029044">
    <property type="entry name" value="Nucleotide-diphossugar_trans"/>
</dbReference>
<dbReference type="GO" id="GO:0000009">
    <property type="term" value="F:alpha-1,6-mannosyltransferase activity"/>
    <property type="evidence" value="ECO:0007669"/>
    <property type="project" value="InterPro"/>
</dbReference>
<dbReference type="eggNOG" id="ENOG502S8XC">
    <property type="taxonomic scope" value="Eukaryota"/>
</dbReference>
<dbReference type="AlphaFoldDB" id="A0A0D3KHP0"/>
<accession>A0A0D3KHP0</accession>
<dbReference type="HOGENOM" id="CLU_575474_0_0_1"/>
<sequence length="475" mass="52279">MRSMILALLTWASASTSAAGFFTIASSAMTQASKKKRCRLPNGKRMVPWADVITRCYAEKNPDLLKAFCGTSSAEGSTTCDKMALYRLRCHYASHGVQENRPVCSKSDVVQKIQSEATEKIKSLREVKNATGTEEHGVTLPRKHPSVRIVRPNEPSPEEGPRWVWPERYAPVRGVTDACSKVDFNMRGATADTRCRHFLRSRVTAPNCSGRPEMVPRVLHMTGKGPTPNFAMGINIKANPSFFPAYRDDAAMRTYVEQHCGQEAALALDCFVAPAFRADLFRHCALKTHGGVYVDGDLILTVPLERAISMCNGATIGQDPARGGFLKGKMSSTLRHINGKQMKILAAGRGHPLFVCMVREIIAHVKQRYVTPYSLNYTGPALLEHCYQSLGGDESALDVAVTYRDSRNAKWPYGGMIGTDGMIAFEQPNRYDYQELVDETARARGGHYDALVKAGVVYSPTCKLRASAEARGPPP</sequence>
<dbReference type="InterPro" id="IPR039367">
    <property type="entry name" value="Och1-like"/>
</dbReference>
<dbReference type="KEGG" id="ehx:EMIHUDRAFT_227592"/>
<organism evidence="2 3">
    <name type="scientific">Emiliania huxleyi (strain CCMP1516)</name>
    <dbReference type="NCBI Taxonomy" id="280463"/>
    <lineage>
        <taxon>Eukaryota</taxon>
        <taxon>Haptista</taxon>
        <taxon>Haptophyta</taxon>
        <taxon>Prymnesiophyceae</taxon>
        <taxon>Isochrysidales</taxon>
        <taxon>Noelaerhabdaceae</taxon>
        <taxon>Emiliania</taxon>
    </lineage>
</organism>
<evidence type="ECO:0008006" key="4">
    <source>
        <dbReference type="Google" id="ProtNLM"/>
    </source>
</evidence>
<keyword evidence="3" id="KW-1185">Reference proteome</keyword>
<dbReference type="PANTHER" id="PTHR31834">
    <property type="entry name" value="INITIATION-SPECIFIC ALPHA-1,6-MANNOSYLTRANSFERASE"/>
    <property type="match status" value="1"/>
</dbReference>
<proteinExistence type="predicted"/>
<feature type="signal peptide" evidence="1">
    <location>
        <begin position="1"/>
        <end position="18"/>
    </location>
</feature>
<feature type="chain" id="PRO_5044291814" description="Alpha 1,4-glycosyltransferase domain-containing protein" evidence="1">
    <location>
        <begin position="19"/>
        <end position="475"/>
    </location>
</feature>
<dbReference type="STRING" id="2903.R1F8G4"/>
<protein>
    <recommendedName>
        <fullName evidence="4">Alpha 1,4-glycosyltransferase domain-containing protein</fullName>
    </recommendedName>
</protein>
<dbReference type="PANTHER" id="PTHR31834:SF1">
    <property type="entry name" value="INITIATION-SPECIFIC ALPHA-1,6-MANNOSYLTRANSFERASE"/>
    <property type="match status" value="1"/>
</dbReference>
<dbReference type="RefSeq" id="XP_005787704.1">
    <property type="nucleotide sequence ID" value="XM_005787647.1"/>
</dbReference>
<evidence type="ECO:0000313" key="3">
    <source>
        <dbReference type="Proteomes" id="UP000013827"/>
    </source>
</evidence>
<dbReference type="PaxDb" id="2903-EOD35275"/>
<name>A0A0D3KHP0_EMIH1</name>
<dbReference type="SUPFAM" id="SSF53448">
    <property type="entry name" value="Nucleotide-diphospho-sugar transferases"/>
    <property type="match status" value="1"/>
</dbReference>
<evidence type="ECO:0000256" key="1">
    <source>
        <dbReference type="SAM" id="SignalP"/>
    </source>
</evidence>